<evidence type="ECO:0000256" key="2">
    <source>
        <dbReference type="ARBA" id="ARBA00022964"/>
    </source>
</evidence>
<dbReference type="EMBL" id="JAOPGA020001408">
    <property type="protein sequence ID" value="KAL0488142.1"/>
    <property type="molecule type" value="Genomic_DNA"/>
</dbReference>
<comment type="caution">
    <text evidence="6">The sequence shown here is derived from an EMBL/GenBank/DDBJ whole genome shotgun (WGS) entry which is preliminary data.</text>
</comment>
<feature type="domain" description="Intradiol ring-cleavage dioxygenases" evidence="5">
    <location>
        <begin position="28"/>
        <end position="191"/>
    </location>
</feature>
<evidence type="ECO:0000256" key="1">
    <source>
        <dbReference type="ARBA" id="ARBA00007825"/>
    </source>
</evidence>
<proteinExistence type="inferred from homology"/>
<dbReference type="Proteomes" id="UP001431209">
    <property type="component" value="Unassembled WGS sequence"/>
</dbReference>
<keyword evidence="2" id="KW-0223">Dioxygenase</keyword>
<feature type="signal peptide" evidence="4">
    <location>
        <begin position="1"/>
        <end position="17"/>
    </location>
</feature>
<evidence type="ECO:0000313" key="7">
    <source>
        <dbReference type="Proteomes" id="UP001431209"/>
    </source>
</evidence>
<dbReference type="GO" id="GO:0008199">
    <property type="term" value="F:ferric iron binding"/>
    <property type="evidence" value="ECO:0007669"/>
    <property type="project" value="InterPro"/>
</dbReference>
<comment type="similarity">
    <text evidence="1">Belongs to the intradiol ring-cleavage dioxygenase family.</text>
</comment>
<dbReference type="GO" id="GO:0016702">
    <property type="term" value="F:oxidoreductase activity, acting on single donors with incorporation of molecular oxygen, incorporation of two atoms of oxygen"/>
    <property type="evidence" value="ECO:0007669"/>
    <property type="project" value="InterPro"/>
</dbReference>
<dbReference type="PANTHER" id="PTHR33711:SF10">
    <property type="entry name" value="INTRADIOL RING-CLEAVAGE DIOXYGENASES DOMAIN-CONTAINING PROTEIN"/>
    <property type="match status" value="1"/>
</dbReference>
<evidence type="ECO:0000259" key="5">
    <source>
        <dbReference type="Pfam" id="PF00775"/>
    </source>
</evidence>
<dbReference type="Gene3D" id="2.60.130.10">
    <property type="entry name" value="Aromatic compound dioxygenase"/>
    <property type="match status" value="1"/>
</dbReference>
<accession>A0AAW2ZFN7</accession>
<evidence type="ECO:0000313" key="6">
    <source>
        <dbReference type="EMBL" id="KAL0488142.1"/>
    </source>
</evidence>
<keyword evidence="3" id="KW-0560">Oxidoreductase</keyword>
<dbReference type="SUPFAM" id="SSF49482">
    <property type="entry name" value="Aromatic compound dioxygenase"/>
    <property type="match status" value="1"/>
</dbReference>
<reference evidence="6 7" key="1">
    <citation type="submission" date="2024-03" db="EMBL/GenBank/DDBJ databases">
        <title>The Acrasis kona genome and developmental transcriptomes reveal deep origins of eukaryotic multicellular pathways.</title>
        <authorList>
            <person name="Sheikh S."/>
            <person name="Fu C.-J."/>
            <person name="Brown M.W."/>
            <person name="Baldauf S.L."/>
        </authorList>
    </citation>
    <scope>NUCLEOTIDE SEQUENCE [LARGE SCALE GENOMIC DNA]</scope>
    <source>
        <strain evidence="6 7">ATCC MYA-3509</strain>
    </source>
</reference>
<organism evidence="6 7">
    <name type="scientific">Acrasis kona</name>
    <dbReference type="NCBI Taxonomy" id="1008807"/>
    <lineage>
        <taxon>Eukaryota</taxon>
        <taxon>Discoba</taxon>
        <taxon>Heterolobosea</taxon>
        <taxon>Tetramitia</taxon>
        <taxon>Eutetramitia</taxon>
        <taxon>Acrasidae</taxon>
        <taxon>Acrasis</taxon>
    </lineage>
</organism>
<dbReference type="InterPro" id="IPR015889">
    <property type="entry name" value="Intradiol_dOase_core"/>
</dbReference>
<feature type="chain" id="PRO_5043901534" evidence="4">
    <location>
        <begin position="18"/>
        <end position="237"/>
    </location>
</feature>
<sequence length="237" mass="26771">MKTIIVLLALFALSALSQKCPATAKDILGPYYQPGAPVRDNIVCTNTPASDRLYVTGQLTDTNCRPIPHATLDIWHADERGEYSPGASGKNFQCRSKLTTDENGNYKFLTIFPGRYDDDGYRPAHIHFTITGEKSPVKFDTFTTQLYFNKDYYLHPRDSCKRCGSGHASLVADVVHLDDIKTYVGKWDIHLNTTSSANDFQVEDASGNYREAKDNIMPKDDLITRLMKQIIELRKRQ</sequence>
<dbReference type="AlphaFoldDB" id="A0AAW2ZFN7"/>
<dbReference type="InterPro" id="IPR000627">
    <property type="entry name" value="Intradiol_dOase_C"/>
</dbReference>
<name>A0AAW2ZFN7_9EUKA</name>
<keyword evidence="7" id="KW-1185">Reference proteome</keyword>
<dbReference type="PANTHER" id="PTHR33711">
    <property type="entry name" value="DIOXYGENASE, PUTATIVE (AFU_ORTHOLOGUE AFUA_2G02910)-RELATED"/>
    <property type="match status" value="1"/>
</dbReference>
<gene>
    <name evidence="6" type="ORF">AKO1_008987</name>
</gene>
<protein>
    <submittedName>
        <fullName evidence="6">Catechol 1,2-dioxygenase</fullName>
    </submittedName>
</protein>
<evidence type="ECO:0000256" key="3">
    <source>
        <dbReference type="ARBA" id="ARBA00023002"/>
    </source>
</evidence>
<keyword evidence="4" id="KW-0732">Signal</keyword>
<dbReference type="Pfam" id="PF00775">
    <property type="entry name" value="Dioxygenase_C"/>
    <property type="match status" value="1"/>
</dbReference>
<evidence type="ECO:0000256" key="4">
    <source>
        <dbReference type="SAM" id="SignalP"/>
    </source>
</evidence>
<dbReference type="InterPro" id="IPR050770">
    <property type="entry name" value="Intradiol_RC_Dioxygenase"/>
</dbReference>